<gene>
    <name evidence="2" type="ORF">HK15_03155</name>
</gene>
<dbReference type="EMBL" id="JOOY01000153">
    <property type="protein sequence ID" value="OUI97399.1"/>
    <property type="molecule type" value="Genomic_DNA"/>
</dbReference>
<dbReference type="Proteomes" id="UP000194999">
    <property type="component" value="Unassembled WGS sequence"/>
</dbReference>
<proteinExistence type="predicted"/>
<keyword evidence="1" id="KW-0472">Membrane</keyword>
<reference evidence="2 3" key="1">
    <citation type="submission" date="2014-06" db="EMBL/GenBank/DDBJ databases">
        <authorList>
            <person name="Ju J."/>
            <person name="Zhang J."/>
        </authorList>
    </citation>
    <scope>NUCLEOTIDE SEQUENCE [LARGE SCALE GENOMIC DNA]</scope>
    <source>
        <strain evidence="2">DmW_048</strain>
    </source>
</reference>
<feature type="transmembrane region" description="Helical" evidence="1">
    <location>
        <begin position="166"/>
        <end position="184"/>
    </location>
</feature>
<name>A0A252AZI6_9PROT</name>
<sequence>MAAVTETPQNGETRREDLLREAGRELERVARLEGIEEFSPLGRWIVALRSSIDALAAVSEASAVRTEDLERRMEMVLTSADKELRTLRQDLANGLEAVQAIRTAGEQRVKLEEERLKQHQQVTIDKMVASIMGGLKTELYDRLKQQMPYHEQGFYLATRWKAISRLALAGALLFCGGLLAHYAVVSHTLERGRYCEGHSYVTESGQAWCDLTPLRIPPQNQN</sequence>
<comment type="caution">
    <text evidence="2">The sequence shown here is derived from an EMBL/GenBank/DDBJ whole genome shotgun (WGS) entry which is preliminary data.</text>
</comment>
<evidence type="ECO:0000256" key="1">
    <source>
        <dbReference type="SAM" id="Phobius"/>
    </source>
</evidence>
<protein>
    <submittedName>
        <fullName evidence="2">Uncharacterized protein</fullName>
    </submittedName>
</protein>
<accession>A0A252AZI6</accession>
<keyword evidence="1" id="KW-1133">Transmembrane helix</keyword>
<organism evidence="2 3">
    <name type="scientific">Acetobacter orientalis</name>
    <dbReference type="NCBI Taxonomy" id="146474"/>
    <lineage>
        <taxon>Bacteria</taxon>
        <taxon>Pseudomonadati</taxon>
        <taxon>Pseudomonadota</taxon>
        <taxon>Alphaproteobacteria</taxon>
        <taxon>Acetobacterales</taxon>
        <taxon>Acetobacteraceae</taxon>
        <taxon>Acetobacter</taxon>
    </lineage>
</organism>
<evidence type="ECO:0000313" key="2">
    <source>
        <dbReference type="EMBL" id="OUI97399.1"/>
    </source>
</evidence>
<keyword evidence="1" id="KW-0812">Transmembrane</keyword>
<evidence type="ECO:0000313" key="3">
    <source>
        <dbReference type="Proteomes" id="UP000194999"/>
    </source>
</evidence>
<dbReference type="RefSeq" id="WP_094756180.1">
    <property type="nucleotide sequence ID" value="NZ_JOOY01000153.1"/>
</dbReference>
<dbReference type="AlphaFoldDB" id="A0A252AZI6"/>